<dbReference type="RefSeq" id="WP_042215785.1">
    <property type="nucleotide sequence ID" value="NZ_CP009285.1"/>
</dbReference>
<dbReference type="OrthoDB" id="2618399at2"/>
<protein>
    <submittedName>
        <fullName evidence="1">Uncharacterized protein</fullName>
    </submittedName>
</protein>
<gene>
    <name evidence="1" type="ORF">PBOR_24060</name>
</gene>
<dbReference type="HOGENOM" id="CLU_2233822_0_0_9"/>
<organism evidence="1 2">
    <name type="scientific">Paenibacillus borealis</name>
    <dbReference type="NCBI Taxonomy" id="160799"/>
    <lineage>
        <taxon>Bacteria</taxon>
        <taxon>Bacillati</taxon>
        <taxon>Bacillota</taxon>
        <taxon>Bacilli</taxon>
        <taxon>Bacillales</taxon>
        <taxon>Paenibacillaceae</taxon>
        <taxon>Paenibacillus</taxon>
    </lineage>
</organism>
<reference evidence="1" key="1">
    <citation type="submission" date="2014-08" db="EMBL/GenBank/DDBJ databases">
        <title>Comparative genomics of the Paenibacillus odorifer group.</title>
        <authorList>
            <person name="den Bakker H.C."/>
            <person name="Tsai Y.-C.Y.-C."/>
            <person name="Martin N."/>
            <person name="Korlach J."/>
            <person name="Wiedmann M."/>
        </authorList>
    </citation>
    <scope>NUCLEOTIDE SEQUENCE [LARGE SCALE GENOMIC DNA]</scope>
    <source>
        <strain evidence="1">DSM 13188</strain>
    </source>
</reference>
<dbReference type="EMBL" id="CP009285">
    <property type="protein sequence ID" value="AIQ59687.1"/>
    <property type="molecule type" value="Genomic_DNA"/>
</dbReference>
<keyword evidence="2" id="KW-1185">Reference proteome</keyword>
<sequence length="105" mass="11830">MSLFGYPATVSHYHPGVDDWGRPLPAVPVEKDAKVVEEQKLVKNAKGEEITVAYTVYLEGINAVGFDDWLLYTDAIGTEIRIDVKHYEIRKYLGTDDVKEVVLYG</sequence>
<dbReference type="AlphaFoldDB" id="A0A089LFN0"/>
<name>A0A089LFN0_PAEBO</name>
<accession>A0A089LFN0</accession>
<dbReference type="Proteomes" id="UP000029518">
    <property type="component" value="Chromosome"/>
</dbReference>
<proteinExistence type="predicted"/>
<evidence type="ECO:0000313" key="1">
    <source>
        <dbReference type="EMBL" id="AIQ59687.1"/>
    </source>
</evidence>
<evidence type="ECO:0000313" key="2">
    <source>
        <dbReference type="Proteomes" id="UP000029518"/>
    </source>
</evidence>
<dbReference type="KEGG" id="pbd:PBOR_24060"/>